<dbReference type="PANTHER" id="PTHR30068">
    <property type="entry name" value="URONATE ISOMERASE"/>
    <property type="match status" value="1"/>
</dbReference>
<accession>A0A937DDP7</accession>
<keyword evidence="3" id="KW-0808">Transferase</keyword>
<sequence>MEYQEAFNDIRPYHDHEVNEAVNRLVKHPYFKMVTNRIFPDLSYEGLVDELSSISSIKEFQSVMMYPTAKRVLNNSAEEVSFSGFDRLTADKSYLFISNHRDIVLDSAILNVLLYEHEMDTTEVAIGNNLLVNNWIEDLVKLNKNFIVNRNIPPREMYSYSQTLSAYIRYTITQKNTSVWIAQREGRTKDGNDQTQQGLLKMIGLSGEKDFYDNYAPMRITPMAISYEYDPCDVLKARELHQKLSGQKVDKTPEDDLQSMIAGITGVKGRVHLALGKILDEKLQDIKQIKNKNDQMQALADLIDERIHKNYKLWPTNFVAYDMLHGEKFTDKYSQGEKNDFLDYLHRQVDSVKGNFEQLKEPLLTMYANPVVNKMKIEEAEL</sequence>
<dbReference type="GO" id="GO:0016746">
    <property type="term" value="F:acyltransferase activity"/>
    <property type="evidence" value="ECO:0007669"/>
    <property type="project" value="UniProtKB-KW"/>
</dbReference>
<name>A0A937DDP7_9BACT</name>
<evidence type="ECO:0000259" key="2">
    <source>
        <dbReference type="Pfam" id="PF01553"/>
    </source>
</evidence>
<dbReference type="Pfam" id="PF01553">
    <property type="entry name" value="Acyltransferase"/>
    <property type="match status" value="1"/>
</dbReference>
<evidence type="ECO:0000256" key="1">
    <source>
        <dbReference type="SAM" id="Coils"/>
    </source>
</evidence>
<proteinExistence type="predicted"/>
<keyword evidence="1" id="KW-0175">Coiled coil</keyword>
<dbReference type="GO" id="GO:0042840">
    <property type="term" value="P:D-glucuronate catabolic process"/>
    <property type="evidence" value="ECO:0007669"/>
    <property type="project" value="TreeGrafter"/>
</dbReference>
<dbReference type="PANTHER" id="PTHR30068:SF3">
    <property type="entry name" value="PHOSPHOLIPID_GLYCEROL ACYLTRANSFERASE DOMAIN-CONTAINING PROTEIN"/>
    <property type="match status" value="1"/>
</dbReference>
<dbReference type="Proteomes" id="UP000642920">
    <property type="component" value="Unassembled WGS sequence"/>
</dbReference>
<feature type="coiled-coil region" evidence="1">
    <location>
        <begin position="279"/>
        <end position="306"/>
    </location>
</feature>
<reference evidence="3" key="1">
    <citation type="submission" date="2021-01" db="EMBL/GenBank/DDBJ databases">
        <title>Marivirga sp. nov., isolated from intertidal surface sediments.</title>
        <authorList>
            <person name="Zhang M."/>
        </authorList>
    </citation>
    <scope>NUCLEOTIDE SEQUENCE</scope>
    <source>
        <strain evidence="3">SM1354</strain>
    </source>
</reference>
<dbReference type="GO" id="GO:0019698">
    <property type="term" value="P:D-galacturonate catabolic process"/>
    <property type="evidence" value="ECO:0007669"/>
    <property type="project" value="TreeGrafter"/>
</dbReference>
<comment type="caution">
    <text evidence="3">The sequence shown here is derived from an EMBL/GenBank/DDBJ whole genome shotgun (WGS) entry which is preliminary data.</text>
</comment>
<protein>
    <submittedName>
        <fullName evidence="3">1-acyl-sn-glycerol-3-phosphate acyltransferase</fullName>
    </submittedName>
</protein>
<organism evidence="3 4">
    <name type="scientific">Marivirga atlantica</name>
    <dbReference type="NCBI Taxonomy" id="1548457"/>
    <lineage>
        <taxon>Bacteria</taxon>
        <taxon>Pseudomonadati</taxon>
        <taxon>Bacteroidota</taxon>
        <taxon>Cytophagia</taxon>
        <taxon>Cytophagales</taxon>
        <taxon>Marivirgaceae</taxon>
        <taxon>Marivirga</taxon>
    </lineage>
</organism>
<dbReference type="RefSeq" id="WP_201918023.1">
    <property type="nucleotide sequence ID" value="NZ_JAERQG010000001.1"/>
</dbReference>
<keyword evidence="4" id="KW-1185">Reference proteome</keyword>
<evidence type="ECO:0000313" key="3">
    <source>
        <dbReference type="EMBL" id="MBL0764447.1"/>
    </source>
</evidence>
<evidence type="ECO:0000313" key="4">
    <source>
        <dbReference type="Proteomes" id="UP000642920"/>
    </source>
</evidence>
<dbReference type="AlphaFoldDB" id="A0A937DDP7"/>
<dbReference type="EMBL" id="JAERQG010000001">
    <property type="protein sequence ID" value="MBL0764447.1"/>
    <property type="molecule type" value="Genomic_DNA"/>
</dbReference>
<dbReference type="InterPro" id="IPR002123">
    <property type="entry name" value="Plipid/glycerol_acylTrfase"/>
</dbReference>
<keyword evidence="3" id="KW-0012">Acyltransferase</keyword>
<gene>
    <name evidence="3" type="ORF">JKP34_04225</name>
</gene>
<feature type="domain" description="Phospholipid/glycerol acyltransferase" evidence="2">
    <location>
        <begin position="80"/>
        <end position="188"/>
    </location>
</feature>